<name>A0AAV7UB72_PLEWA</name>
<organism evidence="1 2">
    <name type="scientific">Pleurodeles waltl</name>
    <name type="common">Iberian ribbed newt</name>
    <dbReference type="NCBI Taxonomy" id="8319"/>
    <lineage>
        <taxon>Eukaryota</taxon>
        <taxon>Metazoa</taxon>
        <taxon>Chordata</taxon>
        <taxon>Craniata</taxon>
        <taxon>Vertebrata</taxon>
        <taxon>Euteleostomi</taxon>
        <taxon>Amphibia</taxon>
        <taxon>Batrachia</taxon>
        <taxon>Caudata</taxon>
        <taxon>Salamandroidea</taxon>
        <taxon>Salamandridae</taxon>
        <taxon>Pleurodelinae</taxon>
        <taxon>Pleurodeles</taxon>
    </lineage>
</organism>
<dbReference type="AlphaFoldDB" id="A0AAV7UB72"/>
<comment type="caution">
    <text evidence="1">The sequence shown here is derived from an EMBL/GenBank/DDBJ whole genome shotgun (WGS) entry which is preliminary data.</text>
</comment>
<protein>
    <submittedName>
        <fullName evidence="1">Uncharacterized protein</fullName>
    </submittedName>
</protein>
<dbReference type="EMBL" id="JANPWB010000005">
    <property type="protein sequence ID" value="KAJ1186175.1"/>
    <property type="molecule type" value="Genomic_DNA"/>
</dbReference>
<dbReference type="Proteomes" id="UP001066276">
    <property type="component" value="Chromosome 3_1"/>
</dbReference>
<evidence type="ECO:0000313" key="1">
    <source>
        <dbReference type="EMBL" id="KAJ1186175.1"/>
    </source>
</evidence>
<proteinExistence type="predicted"/>
<keyword evidence="2" id="KW-1185">Reference proteome</keyword>
<gene>
    <name evidence="1" type="ORF">NDU88_002958</name>
</gene>
<accession>A0AAV7UB72</accession>
<evidence type="ECO:0000313" key="2">
    <source>
        <dbReference type="Proteomes" id="UP001066276"/>
    </source>
</evidence>
<sequence>MASTSEDKLDQILSAISTTKQELSTKVDAVSVEIGLLRADHQKLVIRVIQVECDMAEICPTVKELGSMCYSEHIMCHVRSCSSPRDPIQRLGYGFSEFDPLGICPYHVYEAGIPVVASQASIFCGRVNIHQPCGSKDVRCVMGPVYKFRVDTPHGPTPQFCFSGESPLEMRPAGGTTFVALFHHSSR</sequence>
<reference evidence="1" key="1">
    <citation type="journal article" date="2022" name="bioRxiv">
        <title>Sequencing and chromosome-scale assembly of the giantPleurodeles waltlgenome.</title>
        <authorList>
            <person name="Brown T."/>
            <person name="Elewa A."/>
            <person name="Iarovenko S."/>
            <person name="Subramanian E."/>
            <person name="Araus A.J."/>
            <person name="Petzold A."/>
            <person name="Susuki M."/>
            <person name="Suzuki K.-i.T."/>
            <person name="Hayashi T."/>
            <person name="Toyoda A."/>
            <person name="Oliveira C."/>
            <person name="Osipova E."/>
            <person name="Leigh N.D."/>
            <person name="Simon A."/>
            <person name="Yun M.H."/>
        </authorList>
    </citation>
    <scope>NUCLEOTIDE SEQUENCE</scope>
    <source>
        <strain evidence="1">20211129_DDA</strain>
        <tissue evidence="1">Liver</tissue>
    </source>
</reference>